<feature type="region of interest" description="Disordered" evidence="1">
    <location>
        <begin position="65"/>
        <end position="102"/>
    </location>
</feature>
<evidence type="ECO:0000313" key="4">
    <source>
        <dbReference type="Proteomes" id="UP001158576"/>
    </source>
</evidence>
<dbReference type="InterPro" id="IPR050164">
    <property type="entry name" value="Peptidase_C19"/>
</dbReference>
<dbReference type="EMBL" id="OU015569">
    <property type="protein sequence ID" value="CAG5094185.1"/>
    <property type="molecule type" value="Genomic_DNA"/>
</dbReference>
<evidence type="ECO:0000313" key="3">
    <source>
        <dbReference type="EMBL" id="CAG5094185.1"/>
    </source>
</evidence>
<keyword evidence="4" id="KW-1185">Reference proteome</keyword>
<dbReference type="PROSITE" id="PS00973">
    <property type="entry name" value="USP_2"/>
    <property type="match status" value="1"/>
</dbReference>
<proteinExistence type="predicted"/>
<dbReference type="Pfam" id="PF00443">
    <property type="entry name" value="UCH"/>
    <property type="match status" value="1"/>
</dbReference>
<reference evidence="3 4" key="1">
    <citation type="submission" date="2021-04" db="EMBL/GenBank/DDBJ databases">
        <authorList>
            <person name="Bliznina A."/>
        </authorList>
    </citation>
    <scope>NUCLEOTIDE SEQUENCE [LARGE SCALE GENOMIC DNA]</scope>
</reference>
<dbReference type="InterPro" id="IPR028889">
    <property type="entry name" value="USP"/>
</dbReference>
<dbReference type="Gene3D" id="3.90.70.10">
    <property type="entry name" value="Cysteine proteinases"/>
    <property type="match status" value="2"/>
</dbReference>
<dbReference type="InterPro" id="IPR001394">
    <property type="entry name" value="Peptidase_C19_UCH"/>
</dbReference>
<sequence length="391" mass="43888">MALNKMELANGRMPDLIDTSGSVITKHSLAEAVEERKLRSKQKFNFSKIEDFRLRRNSKALQKRVRIPAKACQGKEDSSAASEGNTESQQKPSKSAKPQQLRGVTGLKNLGNTCYLNTIVQVLASLKCFREALQEVEFAVQSPTRNSSDDGSRHSSGLKNWGLITVIRHYKSNSSKAIDQTKSLQQLVGELNAGRRLTVEPSSFVQAVHDQLPNFNGHIQQDVQEFFCQLLYKLEKERTKGCSEDILNCVVNRMFTGQWQSEVICTQCGNKTTKSKSSTRCLWNSQISITRILDPAPSHSSGQEKIACHVDFPEKLNLTPYMTHKATSPEYVLRAVVVHHGKYFNSGHYTTFCYKDSEKKDGKASGWVQESFQNNLKLFIFHENSGSCVAT</sequence>
<feature type="compositionally biased region" description="Low complexity" evidence="1">
    <location>
        <begin position="88"/>
        <end position="100"/>
    </location>
</feature>
<feature type="domain" description="USP" evidence="2">
    <location>
        <begin position="105"/>
        <end position="391"/>
    </location>
</feature>
<dbReference type="PANTHER" id="PTHR24006">
    <property type="entry name" value="UBIQUITIN CARBOXYL-TERMINAL HYDROLASE"/>
    <property type="match status" value="1"/>
</dbReference>
<dbReference type="InterPro" id="IPR038765">
    <property type="entry name" value="Papain-like_cys_pep_sf"/>
</dbReference>
<gene>
    <name evidence="3" type="ORF">OKIOD_LOCUS4883</name>
</gene>
<name>A0ABN7SAE8_OIKDI</name>
<protein>
    <submittedName>
        <fullName evidence="3">Oidioi.mRNA.OKI2018_I69.XSR.g13325.t1.cds</fullName>
    </submittedName>
</protein>
<evidence type="ECO:0000259" key="2">
    <source>
        <dbReference type="PROSITE" id="PS50235"/>
    </source>
</evidence>
<dbReference type="Proteomes" id="UP001158576">
    <property type="component" value="Chromosome XSR"/>
</dbReference>
<dbReference type="PROSITE" id="PS50235">
    <property type="entry name" value="USP_3"/>
    <property type="match status" value="1"/>
</dbReference>
<dbReference type="InterPro" id="IPR018200">
    <property type="entry name" value="USP_CS"/>
</dbReference>
<evidence type="ECO:0000256" key="1">
    <source>
        <dbReference type="SAM" id="MobiDB-lite"/>
    </source>
</evidence>
<accession>A0ABN7SAE8</accession>
<organism evidence="3 4">
    <name type="scientific">Oikopleura dioica</name>
    <name type="common">Tunicate</name>
    <dbReference type="NCBI Taxonomy" id="34765"/>
    <lineage>
        <taxon>Eukaryota</taxon>
        <taxon>Metazoa</taxon>
        <taxon>Chordata</taxon>
        <taxon>Tunicata</taxon>
        <taxon>Appendicularia</taxon>
        <taxon>Copelata</taxon>
        <taxon>Oikopleuridae</taxon>
        <taxon>Oikopleura</taxon>
    </lineage>
</organism>
<dbReference type="SUPFAM" id="SSF54001">
    <property type="entry name" value="Cysteine proteinases"/>
    <property type="match status" value="1"/>
</dbReference>